<dbReference type="EnsemblBacteria" id="AAQ65609">
    <property type="protein sequence ID" value="AAQ65609"/>
    <property type="gene ID" value="PG_0408"/>
</dbReference>
<gene>
    <name evidence="1" type="ordered locus">PG_0408</name>
</gene>
<accession>Q7MX18</accession>
<protein>
    <submittedName>
        <fullName evidence="1">Uncharacterized protein</fullName>
    </submittedName>
</protein>
<proteinExistence type="predicted"/>
<keyword evidence="2" id="KW-1185">Reference proteome</keyword>
<evidence type="ECO:0000313" key="1">
    <source>
        <dbReference type="EMBL" id="AAQ65609.1"/>
    </source>
</evidence>
<dbReference type="Proteomes" id="UP000000588">
    <property type="component" value="Chromosome"/>
</dbReference>
<dbReference type="EMBL" id="AE015924">
    <property type="protein sequence ID" value="AAQ65609.1"/>
    <property type="molecule type" value="Genomic_DNA"/>
</dbReference>
<dbReference type="AlphaFoldDB" id="Q7MX18"/>
<dbReference type="KEGG" id="pgi:PG_0408"/>
<sequence>MINITDDLFRLLYLDEEGKVQHHCQHIYPLYILVRRSRQANRKACRLEQRKQIVRFYLERKLIARQRSDGGNQFIVGAGIEFYPFEDRQVERTGHLFFDDFYKQSIPQIGKLEFHSQYYTICLKKTREETAPTFFICFLAKKRENSTFEISLKTSCSEFLGIRRPCIIFHYICNTES</sequence>
<name>Q7MX18_PORGI</name>
<dbReference type="HOGENOM" id="CLU_1516578_0_0_10"/>
<organism evidence="1 2">
    <name type="scientific">Porphyromonas gingivalis (strain ATCC BAA-308 / W83)</name>
    <dbReference type="NCBI Taxonomy" id="242619"/>
    <lineage>
        <taxon>Bacteria</taxon>
        <taxon>Pseudomonadati</taxon>
        <taxon>Bacteroidota</taxon>
        <taxon>Bacteroidia</taxon>
        <taxon>Bacteroidales</taxon>
        <taxon>Porphyromonadaceae</taxon>
        <taxon>Porphyromonas</taxon>
    </lineage>
</organism>
<evidence type="ECO:0000313" key="2">
    <source>
        <dbReference type="Proteomes" id="UP000000588"/>
    </source>
</evidence>
<reference evidence="1 2" key="1">
    <citation type="journal article" date="2003" name="J. Bacteriol.">
        <title>Complete genome sequence of the oral pathogenic bacterium Porphyromonas gingivalis strain W83.</title>
        <authorList>
            <person name="Nelson K."/>
            <person name="Fleishmann R."/>
            <person name="DeBoy R."/>
            <person name="Paulsen I."/>
            <person name="Fouts D."/>
            <person name="Eisen J."/>
            <person name="Daugherty S."/>
            <person name="Dodson R."/>
            <person name="Durkin A."/>
            <person name="Gwinn M."/>
            <person name="Haft D."/>
            <person name="Kolonay J."/>
            <person name="Nelson W."/>
            <person name="White O."/>
            <person name="Mason T."/>
            <person name="Tallon L."/>
            <person name="Gray J."/>
            <person name="Granger D."/>
            <person name="Tettelin H."/>
            <person name="Dong H."/>
            <person name="Galvin J."/>
            <person name="Duncan M."/>
            <person name="Dewhirst F."/>
            <person name="Fraser C."/>
        </authorList>
    </citation>
    <scope>NUCLEOTIDE SEQUENCE [LARGE SCALE GENOMIC DNA]</scope>
    <source>
        <strain evidence="2">ATCC BAA-308 / W83</strain>
    </source>
</reference>